<dbReference type="InterPro" id="IPR025886">
    <property type="entry name" value="PP2-like"/>
</dbReference>
<evidence type="ECO:0000313" key="2">
    <source>
        <dbReference type="Proteomes" id="UP001054252"/>
    </source>
</evidence>
<gene>
    <name evidence="1" type="ORF">SLEP1_g44999</name>
</gene>
<dbReference type="Proteomes" id="UP001054252">
    <property type="component" value="Unassembled WGS sequence"/>
</dbReference>
<protein>
    <submittedName>
        <fullName evidence="1">Uncharacterized protein</fullName>
    </submittedName>
</protein>
<dbReference type="AlphaFoldDB" id="A0AAV5LIG1"/>
<keyword evidence="2" id="KW-1185">Reference proteome</keyword>
<sequence>MISIMWFQLTGSLPVIPGKKYSITFKLGFNGGSYGWHAHPIFLMAKIGQRGQYSWKRLKELEGMPKGPIDVPDDSNPFEIEVPTSASDPMLYFGIYEVWSNEWKKGLLVHSAFVKEVEEDDSTKK</sequence>
<organism evidence="1 2">
    <name type="scientific">Rubroshorea leprosula</name>
    <dbReference type="NCBI Taxonomy" id="152421"/>
    <lineage>
        <taxon>Eukaryota</taxon>
        <taxon>Viridiplantae</taxon>
        <taxon>Streptophyta</taxon>
        <taxon>Embryophyta</taxon>
        <taxon>Tracheophyta</taxon>
        <taxon>Spermatophyta</taxon>
        <taxon>Magnoliopsida</taxon>
        <taxon>eudicotyledons</taxon>
        <taxon>Gunneridae</taxon>
        <taxon>Pentapetalae</taxon>
        <taxon>rosids</taxon>
        <taxon>malvids</taxon>
        <taxon>Malvales</taxon>
        <taxon>Dipterocarpaceae</taxon>
        <taxon>Rubroshorea</taxon>
    </lineage>
</organism>
<dbReference type="Pfam" id="PF14299">
    <property type="entry name" value="PP2"/>
    <property type="match status" value="1"/>
</dbReference>
<proteinExistence type="predicted"/>
<dbReference type="EMBL" id="BPVZ01000119">
    <property type="protein sequence ID" value="GKV36915.1"/>
    <property type="molecule type" value="Genomic_DNA"/>
</dbReference>
<comment type="caution">
    <text evidence="1">The sequence shown here is derived from an EMBL/GenBank/DDBJ whole genome shotgun (WGS) entry which is preliminary data.</text>
</comment>
<reference evidence="1 2" key="1">
    <citation type="journal article" date="2021" name="Commun. Biol.">
        <title>The genome of Shorea leprosula (Dipterocarpaceae) highlights the ecological relevance of drought in aseasonal tropical rainforests.</title>
        <authorList>
            <person name="Ng K.K.S."/>
            <person name="Kobayashi M.J."/>
            <person name="Fawcett J.A."/>
            <person name="Hatakeyama M."/>
            <person name="Paape T."/>
            <person name="Ng C.H."/>
            <person name="Ang C.C."/>
            <person name="Tnah L.H."/>
            <person name="Lee C.T."/>
            <person name="Nishiyama T."/>
            <person name="Sese J."/>
            <person name="O'Brien M.J."/>
            <person name="Copetti D."/>
            <person name="Mohd Noor M.I."/>
            <person name="Ong R.C."/>
            <person name="Putra M."/>
            <person name="Sireger I.Z."/>
            <person name="Indrioko S."/>
            <person name="Kosugi Y."/>
            <person name="Izuno A."/>
            <person name="Isagi Y."/>
            <person name="Lee S.L."/>
            <person name="Shimizu K.K."/>
        </authorList>
    </citation>
    <scope>NUCLEOTIDE SEQUENCE [LARGE SCALE GENOMIC DNA]</scope>
    <source>
        <strain evidence="1">214</strain>
    </source>
</reference>
<accession>A0AAV5LIG1</accession>
<name>A0AAV5LIG1_9ROSI</name>
<evidence type="ECO:0000313" key="1">
    <source>
        <dbReference type="EMBL" id="GKV36915.1"/>
    </source>
</evidence>